<protein>
    <submittedName>
        <fullName evidence="1">Carboxypeptidase-like regulatory domain-containing protein</fullName>
    </submittedName>
</protein>
<evidence type="ECO:0000313" key="2">
    <source>
        <dbReference type="Proteomes" id="UP001165296"/>
    </source>
</evidence>
<dbReference type="SUPFAM" id="SSF49452">
    <property type="entry name" value="Starch-binding domain-like"/>
    <property type="match status" value="1"/>
</dbReference>
<name>A0ABS8AY48_9BACT</name>
<sequence length="179" mass="18777">MKAQTGAVRGTLLDAVTGQPLPYANMVLLRAQDSSFVAGAQTSETGAFALEQLAWGSYSLRAPVVGYRTGRRISRLSAAAPTLALGTLRLRATTVQLQDVVATAERPVLSGNLDKKVIDVSKYLTVTGGTALDVLQNVPSVSVDQNGAVSLRGSSGVTVFIDDARPATGQRHPERGGHY</sequence>
<dbReference type="Pfam" id="PF13620">
    <property type="entry name" value="CarboxypepD_reg"/>
    <property type="match status" value="1"/>
</dbReference>
<keyword evidence="2" id="KW-1185">Reference proteome</keyword>
<dbReference type="SUPFAM" id="SSF56935">
    <property type="entry name" value="Porins"/>
    <property type="match status" value="1"/>
</dbReference>
<proteinExistence type="predicted"/>
<accession>A0ABS8AY48</accession>
<reference evidence="1" key="1">
    <citation type="submission" date="2021-10" db="EMBL/GenBank/DDBJ databases">
        <authorList>
            <person name="Dean J.D."/>
            <person name="Kim M.K."/>
            <person name="Newey C.N."/>
            <person name="Stoker T.S."/>
            <person name="Thompson D.W."/>
            <person name="Grose J.H."/>
        </authorList>
    </citation>
    <scope>NUCLEOTIDE SEQUENCE</scope>
    <source>
        <strain evidence="1">BT178</strain>
    </source>
</reference>
<dbReference type="Proteomes" id="UP001165296">
    <property type="component" value="Unassembled WGS sequence"/>
</dbReference>
<evidence type="ECO:0000313" key="1">
    <source>
        <dbReference type="EMBL" id="MCB2410712.1"/>
    </source>
</evidence>
<comment type="caution">
    <text evidence="1">The sequence shown here is derived from an EMBL/GenBank/DDBJ whole genome shotgun (WGS) entry which is preliminary data.</text>
</comment>
<dbReference type="EMBL" id="JAJADR010000010">
    <property type="protein sequence ID" value="MCB2410712.1"/>
    <property type="molecule type" value="Genomic_DNA"/>
</dbReference>
<dbReference type="Gene3D" id="2.60.40.1120">
    <property type="entry name" value="Carboxypeptidase-like, regulatory domain"/>
    <property type="match status" value="1"/>
</dbReference>
<organism evidence="1 2">
    <name type="scientific">Hymenobacter lucidus</name>
    <dbReference type="NCBI Taxonomy" id="2880930"/>
    <lineage>
        <taxon>Bacteria</taxon>
        <taxon>Pseudomonadati</taxon>
        <taxon>Bacteroidota</taxon>
        <taxon>Cytophagia</taxon>
        <taxon>Cytophagales</taxon>
        <taxon>Hymenobacteraceae</taxon>
        <taxon>Hymenobacter</taxon>
    </lineage>
</organism>
<gene>
    <name evidence="1" type="ORF">LGH74_22175</name>
</gene>
<dbReference type="RefSeq" id="WP_226179876.1">
    <property type="nucleotide sequence ID" value="NZ_JAJADR010000010.1"/>
</dbReference>
<dbReference type="InterPro" id="IPR013784">
    <property type="entry name" value="Carb-bd-like_fold"/>
</dbReference>